<organism evidence="1 2">
    <name type="scientific">Phytophthora fragariae</name>
    <dbReference type="NCBI Taxonomy" id="53985"/>
    <lineage>
        <taxon>Eukaryota</taxon>
        <taxon>Sar</taxon>
        <taxon>Stramenopiles</taxon>
        <taxon>Oomycota</taxon>
        <taxon>Peronosporomycetes</taxon>
        <taxon>Peronosporales</taxon>
        <taxon>Peronosporaceae</taxon>
        <taxon>Phytophthora</taxon>
    </lineage>
</organism>
<sequence>MTRTAIHLVPEISEFNSQQEAQMHVGQVTDVIVGTYRHNFGLAHKLLENMLLSTESSSSGVVRL</sequence>
<evidence type="ECO:0000313" key="1">
    <source>
        <dbReference type="EMBL" id="KAE9347934.1"/>
    </source>
</evidence>
<gene>
    <name evidence="1" type="ORF">PF008_g7592</name>
</gene>
<dbReference type="Proteomes" id="UP000486351">
    <property type="component" value="Unassembled WGS sequence"/>
</dbReference>
<evidence type="ECO:0000313" key="2">
    <source>
        <dbReference type="Proteomes" id="UP000486351"/>
    </source>
</evidence>
<accession>A0A6G0S3R7</accession>
<dbReference type="AlphaFoldDB" id="A0A6G0S3R7"/>
<reference evidence="1 2" key="1">
    <citation type="submission" date="2018-09" db="EMBL/GenBank/DDBJ databases">
        <title>Genomic investigation of the strawberry pathogen Phytophthora fragariae indicates pathogenicity is determined by transcriptional variation in three key races.</title>
        <authorList>
            <person name="Adams T.M."/>
            <person name="Armitage A.D."/>
            <person name="Sobczyk M.K."/>
            <person name="Bates H.J."/>
            <person name="Dunwell J.M."/>
            <person name="Nellist C.F."/>
            <person name="Harrison R.J."/>
        </authorList>
    </citation>
    <scope>NUCLEOTIDE SEQUENCE [LARGE SCALE GENOMIC DNA]</scope>
    <source>
        <strain evidence="1 2">NOV-77</strain>
    </source>
</reference>
<comment type="caution">
    <text evidence="1">The sequence shown here is derived from an EMBL/GenBank/DDBJ whole genome shotgun (WGS) entry which is preliminary data.</text>
</comment>
<protein>
    <submittedName>
        <fullName evidence="1">Uncharacterized protein</fullName>
    </submittedName>
</protein>
<proteinExistence type="predicted"/>
<dbReference type="EMBL" id="QXFY01000324">
    <property type="protein sequence ID" value="KAE9347934.1"/>
    <property type="molecule type" value="Genomic_DNA"/>
</dbReference>
<name>A0A6G0S3R7_9STRA</name>